<evidence type="ECO:0000256" key="5">
    <source>
        <dbReference type="PIRSR" id="PIRSR000239-1"/>
    </source>
</evidence>
<dbReference type="Proteomes" id="UP000025229">
    <property type="component" value="Chromosome"/>
</dbReference>
<evidence type="ECO:0000259" key="7">
    <source>
        <dbReference type="PROSITE" id="PS51352"/>
    </source>
</evidence>
<evidence type="ECO:0000313" key="9">
    <source>
        <dbReference type="EMBL" id="MDX5893814.1"/>
    </source>
</evidence>
<reference evidence="8 10" key="1">
    <citation type="submission" date="2014-03" db="EMBL/GenBank/DDBJ databases">
        <title>Complete genome sequence of the Radio-Resistant Rubrobacter radiotolerans RSPS-4.</title>
        <authorList>
            <person name="Egas C.C."/>
            <person name="Barroso C.C."/>
            <person name="Froufe H.J.C."/>
            <person name="Pacheco J.J."/>
            <person name="Albuquerque L.L."/>
            <person name="da Costa M.M.S."/>
        </authorList>
    </citation>
    <scope>NUCLEOTIDE SEQUENCE [LARGE SCALE GENOMIC DNA]</scope>
    <source>
        <strain evidence="8 10">RSPS-4</strain>
    </source>
</reference>
<proteinExistence type="predicted"/>
<keyword evidence="3" id="KW-0560">Oxidoreductase</keyword>
<dbReference type="AlphaFoldDB" id="A0A023X1Q8"/>
<gene>
    <name evidence="8" type="ORF">RradSPS_1124</name>
    <name evidence="9" type="ORF">SIL72_07195</name>
</gene>
<evidence type="ECO:0000313" key="10">
    <source>
        <dbReference type="Proteomes" id="UP000025229"/>
    </source>
</evidence>
<dbReference type="EMBL" id="CP007514">
    <property type="protein sequence ID" value="AHY46407.1"/>
    <property type="molecule type" value="Genomic_DNA"/>
</dbReference>
<evidence type="ECO:0000256" key="3">
    <source>
        <dbReference type="ARBA" id="ARBA00023002"/>
    </source>
</evidence>
<accession>A0A023X1Q8</accession>
<protein>
    <submittedName>
        <fullName evidence="8">Peroxiredoxin</fullName>
    </submittedName>
    <submittedName>
        <fullName evidence="9">Redoxin domain-containing protein</fullName>
    </submittedName>
</protein>
<dbReference type="InterPro" id="IPR036249">
    <property type="entry name" value="Thioredoxin-like_sf"/>
</dbReference>
<feature type="domain" description="Thioredoxin" evidence="7">
    <location>
        <begin position="3"/>
        <end position="153"/>
    </location>
</feature>
<dbReference type="PIRSF" id="PIRSF000239">
    <property type="entry name" value="AHPC"/>
    <property type="match status" value="1"/>
</dbReference>
<dbReference type="InterPro" id="IPR024706">
    <property type="entry name" value="Peroxiredoxin_AhpC-typ"/>
</dbReference>
<dbReference type="PROSITE" id="PS51352">
    <property type="entry name" value="THIOREDOXIN_2"/>
    <property type="match status" value="1"/>
</dbReference>
<reference evidence="9" key="2">
    <citation type="submission" date="2023-11" db="EMBL/GenBank/DDBJ databases">
        <title>MicrobeMod: A computational toolkit for identifying prokaryotic methylation and restriction-modification with nanopore sequencing.</title>
        <authorList>
            <person name="Crits-Christoph A."/>
            <person name="Kang S.C."/>
            <person name="Lee H."/>
            <person name="Ostrov N."/>
        </authorList>
    </citation>
    <scope>NUCLEOTIDE SEQUENCE</scope>
    <source>
        <strain evidence="9">ATCC 51242</strain>
    </source>
</reference>
<name>A0A023X1Q8_RUBRA</name>
<evidence type="ECO:0000256" key="2">
    <source>
        <dbReference type="ARBA" id="ARBA00022862"/>
    </source>
</evidence>
<evidence type="ECO:0000256" key="1">
    <source>
        <dbReference type="ARBA" id="ARBA00022559"/>
    </source>
</evidence>
<evidence type="ECO:0000256" key="6">
    <source>
        <dbReference type="SAM" id="MobiDB-lite"/>
    </source>
</evidence>
<organism evidence="8 10">
    <name type="scientific">Rubrobacter radiotolerans</name>
    <name type="common">Arthrobacter radiotolerans</name>
    <dbReference type="NCBI Taxonomy" id="42256"/>
    <lineage>
        <taxon>Bacteria</taxon>
        <taxon>Bacillati</taxon>
        <taxon>Actinomycetota</taxon>
        <taxon>Rubrobacteria</taxon>
        <taxon>Rubrobacterales</taxon>
        <taxon>Rubrobacteraceae</taxon>
        <taxon>Rubrobacter</taxon>
    </lineage>
</organism>
<dbReference type="PANTHER" id="PTHR43110:SF1">
    <property type="entry name" value="THIOL PEROXIDASE"/>
    <property type="match status" value="1"/>
</dbReference>
<dbReference type="STRING" id="42256.RradSPS_1124"/>
<dbReference type="OrthoDB" id="9812811at2"/>
<sequence>MSAEVGARAPEFRLPTDSWESEVSLAEKLGDGPLVLLFYPGDWSSVCTDQLEVIEDNLPLFEERNANVVAISVDSPWSHAAFAHSRELTIPLLSDFRREVAREYGVLREEGFAERAYFVIDRQGTIVARKVEKKPSDSPEVDEIISDLDRSLRD</sequence>
<dbReference type="InterPro" id="IPR050455">
    <property type="entry name" value="Tpx_Peroxidase_subfamily"/>
</dbReference>
<evidence type="ECO:0000313" key="8">
    <source>
        <dbReference type="EMBL" id="AHY46407.1"/>
    </source>
</evidence>
<dbReference type="PANTHER" id="PTHR43110">
    <property type="entry name" value="THIOL PEROXIDASE"/>
    <property type="match status" value="1"/>
</dbReference>
<feature type="region of interest" description="Disordered" evidence="6">
    <location>
        <begin position="131"/>
        <end position="154"/>
    </location>
</feature>
<keyword evidence="2" id="KW-0049">Antioxidant</keyword>
<dbReference type="RefSeq" id="WP_038681270.1">
    <property type="nucleotide sequence ID" value="NZ_CP007514.1"/>
</dbReference>
<evidence type="ECO:0000256" key="4">
    <source>
        <dbReference type="ARBA" id="ARBA00023284"/>
    </source>
</evidence>
<dbReference type="KEGG" id="rrd:RradSPS_1124"/>
<dbReference type="Gene3D" id="3.40.30.10">
    <property type="entry name" value="Glutaredoxin"/>
    <property type="match status" value="1"/>
</dbReference>
<dbReference type="eggNOG" id="COG1225">
    <property type="taxonomic scope" value="Bacteria"/>
</dbReference>
<dbReference type="GO" id="GO:0004601">
    <property type="term" value="F:peroxidase activity"/>
    <property type="evidence" value="ECO:0007669"/>
    <property type="project" value="UniProtKB-KW"/>
</dbReference>
<dbReference type="Proteomes" id="UP001281130">
    <property type="component" value="Unassembled WGS sequence"/>
</dbReference>
<keyword evidence="4" id="KW-0676">Redox-active center</keyword>
<feature type="active site" description="Cysteine sulfenic acid (-SOH) intermediate; for peroxidase activity" evidence="5">
    <location>
        <position position="47"/>
    </location>
</feature>
<dbReference type="Pfam" id="PF00578">
    <property type="entry name" value="AhpC-TSA"/>
    <property type="match status" value="1"/>
</dbReference>
<keyword evidence="10" id="KW-1185">Reference proteome</keyword>
<dbReference type="InterPro" id="IPR013766">
    <property type="entry name" value="Thioredoxin_domain"/>
</dbReference>
<dbReference type="InterPro" id="IPR000866">
    <property type="entry name" value="AhpC/TSA"/>
</dbReference>
<dbReference type="HOGENOM" id="CLU_042529_14_2_11"/>
<keyword evidence="1" id="KW-0575">Peroxidase</keyword>
<dbReference type="SUPFAM" id="SSF52833">
    <property type="entry name" value="Thioredoxin-like"/>
    <property type="match status" value="1"/>
</dbReference>
<dbReference type="EMBL" id="JAWXXX010000001">
    <property type="protein sequence ID" value="MDX5893814.1"/>
    <property type="molecule type" value="Genomic_DNA"/>
</dbReference>